<reference evidence="3" key="1">
    <citation type="submission" date="2016-10" db="EMBL/GenBank/DDBJ databases">
        <authorList>
            <person name="Varghese N."/>
            <person name="Submissions S."/>
        </authorList>
    </citation>
    <scope>NUCLEOTIDE SEQUENCE [LARGE SCALE GENOMIC DNA]</scope>
    <source>
        <strain evidence="3">Nm9</strain>
    </source>
</reference>
<dbReference type="AlphaFoldDB" id="A0A1H9AU44"/>
<sequence>MTKNTVISCTMFAVLISAHCIMADTVSATSFRLQAMLLSDDAPALLGSNLHPASFNTPSIVYLQTVISNVNFSPRPAQHISFISNQDAITNNITHFKTFIVGTFIPMENQYHSDIKSLGEVNFKLLGTVTENLGIFHSSDNSFDVKTEIRTVPKPEIYTILLTGLGLLGFTTRRRKHNA</sequence>
<feature type="signal peptide" evidence="1">
    <location>
        <begin position="1"/>
        <end position="23"/>
    </location>
</feature>
<dbReference type="RefSeq" id="WP_177166085.1">
    <property type="nucleotide sequence ID" value="NZ_FOFX01000005.1"/>
</dbReference>
<dbReference type="EMBL" id="FOFX01000005">
    <property type="protein sequence ID" value="SEP80286.1"/>
    <property type="molecule type" value="Genomic_DNA"/>
</dbReference>
<protein>
    <submittedName>
        <fullName evidence="2">PEP-CTERM protein-sorting domain-containing protein</fullName>
    </submittedName>
</protein>
<feature type="chain" id="PRO_5010158571" evidence="1">
    <location>
        <begin position="24"/>
        <end position="179"/>
    </location>
</feature>
<gene>
    <name evidence="2" type="ORF">SAMN05421510_100519</name>
</gene>
<evidence type="ECO:0000313" key="3">
    <source>
        <dbReference type="Proteomes" id="UP000181998"/>
    </source>
</evidence>
<keyword evidence="1" id="KW-0732">Signal</keyword>
<evidence type="ECO:0000313" key="2">
    <source>
        <dbReference type="EMBL" id="SEP80286.1"/>
    </source>
</evidence>
<organism evidence="2 3">
    <name type="scientific">Nitrosomonas ureae</name>
    <dbReference type="NCBI Taxonomy" id="44577"/>
    <lineage>
        <taxon>Bacteria</taxon>
        <taxon>Pseudomonadati</taxon>
        <taxon>Pseudomonadota</taxon>
        <taxon>Betaproteobacteria</taxon>
        <taxon>Nitrosomonadales</taxon>
        <taxon>Nitrosomonadaceae</taxon>
        <taxon>Nitrosomonas</taxon>
    </lineage>
</organism>
<evidence type="ECO:0000256" key="1">
    <source>
        <dbReference type="SAM" id="SignalP"/>
    </source>
</evidence>
<accession>A0A1H9AU44</accession>
<proteinExistence type="predicted"/>
<name>A0A1H9AU44_9PROT</name>
<dbReference type="Proteomes" id="UP000181998">
    <property type="component" value="Unassembled WGS sequence"/>
</dbReference>